<evidence type="ECO:0000313" key="2">
    <source>
        <dbReference type="EMBL" id="QDT64972.1"/>
    </source>
</evidence>
<evidence type="ECO:0000313" key="3">
    <source>
        <dbReference type="Proteomes" id="UP000319976"/>
    </source>
</evidence>
<dbReference type="AlphaFoldDB" id="A0A517T9B4"/>
<name>A0A517T9B4_9PLAN</name>
<keyword evidence="3" id="KW-1185">Reference proteome</keyword>
<dbReference type="GO" id="GO:0016020">
    <property type="term" value="C:membrane"/>
    <property type="evidence" value="ECO:0007669"/>
    <property type="project" value="TreeGrafter"/>
</dbReference>
<dbReference type="Pfam" id="PF00561">
    <property type="entry name" value="Abhydrolase_1"/>
    <property type="match status" value="1"/>
</dbReference>
<reference evidence="2 3" key="1">
    <citation type="submission" date="2019-02" db="EMBL/GenBank/DDBJ databases">
        <title>Deep-cultivation of Planctomycetes and their phenomic and genomic characterization uncovers novel biology.</title>
        <authorList>
            <person name="Wiegand S."/>
            <person name="Jogler M."/>
            <person name="Boedeker C."/>
            <person name="Pinto D."/>
            <person name="Vollmers J."/>
            <person name="Rivas-Marin E."/>
            <person name="Kohn T."/>
            <person name="Peeters S.H."/>
            <person name="Heuer A."/>
            <person name="Rast P."/>
            <person name="Oberbeckmann S."/>
            <person name="Bunk B."/>
            <person name="Jeske O."/>
            <person name="Meyerdierks A."/>
            <person name="Storesund J.E."/>
            <person name="Kallscheuer N."/>
            <person name="Luecker S."/>
            <person name="Lage O.M."/>
            <person name="Pohl T."/>
            <person name="Merkel B.J."/>
            <person name="Hornburger P."/>
            <person name="Mueller R.-W."/>
            <person name="Bruemmer F."/>
            <person name="Labrenz M."/>
            <person name="Spormann A.M."/>
            <person name="Op den Camp H."/>
            <person name="Overmann J."/>
            <person name="Amann R."/>
            <person name="Jetten M.S.M."/>
            <person name="Mascher T."/>
            <person name="Medema M.H."/>
            <person name="Devos D.P."/>
            <person name="Kaster A.-K."/>
            <person name="Ovreas L."/>
            <person name="Rohde M."/>
            <person name="Galperin M.Y."/>
            <person name="Jogler C."/>
        </authorList>
    </citation>
    <scope>NUCLEOTIDE SEQUENCE [LARGE SCALE GENOMIC DNA]</scope>
    <source>
        <strain evidence="2 3">V22</strain>
    </source>
</reference>
<dbReference type="PANTHER" id="PTHR43798">
    <property type="entry name" value="MONOACYLGLYCEROL LIPASE"/>
    <property type="match status" value="1"/>
</dbReference>
<feature type="domain" description="AB hydrolase-1" evidence="1">
    <location>
        <begin position="35"/>
        <end position="274"/>
    </location>
</feature>
<dbReference type="EMBL" id="CP036316">
    <property type="protein sequence ID" value="QDT64972.1"/>
    <property type="molecule type" value="Genomic_DNA"/>
</dbReference>
<dbReference type="InterPro" id="IPR029058">
    <property type="entry name" value="AB_hydrolase_fold"/>
</dbReference>
<proteinExistence type="predicted"/>
<keyword evidence="2" id="KW-0378">Hydrolase</keyword>
<dbReference type="SUPFAM" id="SSF53474">
    <property type="entry name" value="alpha/beta-Hydrolases"/>
    <property type="match status" value="1"/>
</dbReference>
<organism evidence="2 3">
    <name type="scientific">Calycomorphotria hydatis</name>
    <dbReference type="NCBI Taxonomy" id="2528027"/>
    <lineage>
        <taxon>Bacteria</taxon>
        <taxon>Pseudomonadati</taxon>
        <taxon>Planctomycetota</taxon>
        <taxon>Planctomycetia</taxon>
        <taxon>Planctomycetales</taxon>
        <taxon>Planctomycetaceae</taxon>
        <taxon>Calycomorphotria</taxon>
    </lineage>
</organism>
<dbReference type="GO" id="GO:0018786">
    <property type="term" value="F:haloalkane dehalogenase activity"/>
    <property type="evidence" value="ECO:0007669"/>
    <property type="project" value="UniProtKB-EC"/>
</dbReference>
<dbReference type="OrthoDB" id="9775557at2"/>
<dbReference type="InterPro" id="IPR000073">
    <property type="entry name" value="AB_hydrolase_1"/>
</dbReference>
<sequence length="294" mass="33540">MSVDRSGFADEYPFESHFIDVNGHRMHYIDEGQGPVLLCVHGNPTWSFAWRNIARDFSKDFRVIAVDHIGCGMSDKPQDAAYTLQFHIDNLRELITKLDLTDITLIAHDWGGAIGVGVTGMEPDRFRRTILMNTAAFRSKAIPFRIALCRIPLLGTWGIRGFNLFAGTAVYMAVEKPLPKAAKQGYLAPYNSWHNRIATDLFVKDIPLSPNHKSYQTLVNVEESLAERSKHPMLLIWGMRDWCFTPAFYEEFQRRCPNAKAVPIDDAGHYIFEDARERLSAEIRAFLNENPIHE</sequence>
<dbReference type="PRINTS" id="PR00111">
    <property type="entry name" value="ABHYDROLASE"/>
</dbReference>
<accession>A0A517T9B4</accession>
<dbReference type="EC" id="3.8.1.5" evidence="2"/>
<dbReference type="Gene3D" id="3.40.50.1820">
    <property type="entry name" value="alpha/beta hydrolase"/>
    <property type="match status" value="1"/>
</dbReference>
<dbReference type="InterPro" id="IPR050266">
    <property type="entry name" value="AB_hydrolase_sf"/>
</dbReference>
<dbReference type="KEGG" id="chya:V22_22180"/>
<evidence type="ECO:0000259" key="1">
    <source>
        <dbReference type="Pfam" id="PF00561"/>
    </source>
</evidence>
<dbReference type="PANTHER" id="PTHR43798:SF24">
    <property type="entry name" value="CIS-3-ALKYL-4-ALKYLOXETAN-2-ONE DECARBOXYLASE"/>
    <property type="match status" value="1"/>
</dbReference>
<gene>
    <name evidence="2" type="primary">dhaA</name>
    <name evidence="2" type="ORF">V22_22180</name>
</gene>
<protein>
    <submittedName>
        <fullName evidence="2">Haloalkane dehalogenase</fullName>
        <ecNumber evidence="2">3.8.1.5</ecNumber>
    </submittedName>
</protein>
<dbReference type="RefSeq" id="WP_145262587.1">
    <property type="nucleotide sequence ID" value="NZ_CP036316.1"/>
</dbReference>
<dbReference type="Proteomes" id="UP000319976">
    <property type="component" value="Chromosome"/>
</dbReference>